<dbReference type="Gene3D" id="3.40.1190.20">
    <property type="match status" value="1"/>
</dbReference>
<dbReference type="STRING" id="1121919.SAMN02745975_01317"/>
<dbReference type="SUPFAM" id="SSF46785">
    <property type="entry name" value="Winged helix' DNA-binding domain"/>
    <property type="match status" value="1"/>
</dbReference>
<dbReference type="InterPro" id="IPR002173">
    <property type="entry name" value="Carboh/pur_kinase_PfkB_CS"/>
</dbReference>
<feature type="domain" description="HTH crp-type" evidence="3">
    <location>
        <begin position="10"/>
        <end position="55"/>
    </location>
</feature>
<dbReference type="Pfam" id="PF00294">
    <property type="entry name" value="PfkB"/>
    <property type="match status" value="1"/>
</dbReference>
<protein>
    <submittedName>
        <fullName evidence="4">Pseudouridine kinase</fullName>
    </submittedName>
</protein>
<dbReference type="GO" id="GO:0016301">
    <property type="term" value="F:kinase activity"/>
    <property type="evidence" value="ECO:0007669"/>
    <property type="project" value="UniProtKB-KW"/>
</dbReference>
<dbReference type="CDD" id="cd01941">
    <property type="entry name" value="YeiC_kinase_like"/>
    <property type="match status" value="1"/>
</dbReference>
<evidence type="ECO:0000259" key="3">
    <source>
        <dbReference type="SMART" id="SM00419"/>
    </source>
</evidence>
<dbReference type="EMBL" id="FQZV01000014">
    <property type="protein sequence ID" value="SHJ11118.1"/>
    <property type="molecule type" value="Genomic_DNA"/>
</dbReference>
<dbReference type="GO" id="GO:0003677">
    <property type="term" value="F:DNA binding"/>
    <property type="evidence" value="ECO:0007669"/>
    <property type="project" value="InterPro"/>
</dbReference>
<name>A0A1M6GME3_9FIRM</name>
<keyword evidence="5" id="KW-1185">Reference proteome</keyword>
<dbReference type="Pfam" id="PF13412">
    <property type="entry name" value="HTH_24"/>
    <property type="match status" value="1"/>
</dbReference>
<sequence length="363" mass="39864">MTAREKEILDLIKQNPQISQQELAERLGITRSSAAVHITNLMKKGYILGKGYLLKAQDYAAVIGGANMDIHGFPKDVLLPKDSNPGNIKTSPGGVGRNIAENLSKLGVAVKLLTALGEDIHGKQLLEECIHSGIDMDHCYFSKDLPTSTYLCILDHKGDMSAAIADMEIQERISIEYIREKAHIIDHASLIILDTNLPEDTLTYLLQHFQNSTFFLDPVSTAKAEKVRDRIGLFHTIKPNRLEAEVLSGISIHSEADLKTAANYFFSQGVKRVFITLGEEGVYYGDSSKQDFLRCPKVSSANATGAGDAFAAALAYCHLQQMSLEDTARFAAAAALVALSHKNTIHPLMSIDTIQNKQRELNL</sequence>
<gene>
    <name evidence="4" type="ORF">SAMN02745975_01317</name>
</gene>
<dbReference type="Gene3D" id="1.10.10.10">
    <property type="entry name" value="Winged helix-like DNA-binding domain superfamily/Winged helix DNA-binding domain"/>
    <property type="match status" value="1"/>
</dbReference>
<evidence type="ECO:0000313" key="5">
    <source>
        <dbReference type="Proteomes" id="UP000184536"/>
    </source>
</evidence>
<dbReference type="InterPro" id="IPR036388">
    <property type="entry name" value="WH-like_DNA-bd_sf"/>
</dbReference>
<dbReference type="InterPro" id="IPR012318">
    <property type="entry name" value="HTH_CRP"/>
</dbReference>
<dbReference type="InterPro" id="IPR029056">
    <property type="entry name" value="Ribokinase-like"/>
</dbReference>
<evidence type="ECO:0000313" key="4">
    <source>
        <dbReference type="EMBL" id="SHJ11118.1"/>
    </source>
</evidence>
<evidence type="ECO:0000256" key="1">
    <source>
        <dbReference type="ARBA" id="ARBA00022679"/>
    </source>
</evidence>
<keyword evidence="1" id="KW-0808">Transferase</keyword>
<dbReference type="PROSITE" id="PS00583">
    <property type="entry name" value="PFKB_KINASES_1"/>
    <property type="match status" value="1"/>
</dbReference>
<dbReference type="GO" id="GO:0006355">
    <property type="term" value="P:regulation of DNA-templated transcription"/>
    <property type="evidence" value="ECO:0007669"/>
    <property type="project" value="InterPro"/>
</dbReference>
<proteinExistence type="predicted"/>
<dbReference type="PANTHER" id="PTHR10584:SF166">
    <property type="entry name" value="RIBOKINASE"/>
    <property type="match status" value="1"/>
</dbReference>
<dbReference type="OrthoDB" id="9806249at2"/>
<keyword evidence="2 4" id="KW-0418">Kinase</keyword>
<accession>A0A1M6GME3</accession>
<evidence type="ECO:0000256" key="2">
    <source>
        <dbReference type="ARBA" id="ARBA00022777"/>
    </source>
</evidence>
<dbReference type="InterPro" id="IPR036390">
    <property type="entry name" value="WH_DNA-bd_sf"/>
</dbReference>
<reference evidence="5" key="1">
    <citation type="submission" date="2016-11" db="EMBL/GenBank/DDBJ databases">
        <authorList>
            <person name="Varghese N."/>
            <person name="Submissions S."/>
        </authorList>
    </citation>
    <scope>NUCLEOTIDE SEQUENCE [LARGE SCALE GENOMIC DNA]</scope>
    <source>
        <strain evidence="5">DSM 17957</strain>
    </source>
</reference>
<organism evidence="4 5">
    <name type="scientific">Geosporobacter subterraneus DSM 17957</name>
    <dbReference type="NCBI Taxonomy" id="1121919"/>
    <lineage>
        <taxon>Bacteria</taxon>
        <taxon>Bacillati</taxon>
        <taxon>Bacillota</taxon>
        <taxon>Clostridia</taxon>
        <taxon>Peptostreptococcales</taxon>
        <taxon>Thermotaleaceae</taxon>
        <taxon>Geosporobacter</taxon>
    </lineage>
</organism>
<dbReference type="PANTHER" id="PTHR10584">
    <property type="entry name" value="SUGAR KINASE"/>
    <property type="match status" value="1"/>
</dbReference>
<dbReference type="RefSeq" id="WP_110940547.1">
    <property type="nucleotide sequence ID" value="NZ_FQZV01000014.1"/>
</dbReference>
<dbReference type="SMART" id="SM00419">
    <property type="entry name" value="HTH_CRP"/>
    <property type="match status" value="1"/>
</dbReference>
<dbReference type="InterPro" id="IPR011611">
    <property type="entry name" value="PfkB_dom"/>
</dbReference>
<dbReference type="SUPFAM" id="SSF53613">
    <property type="entry name" value="Ribokinase-like"/>
    <property type="match status" value="1"/>
</dbReference>
<dbReference type="AlphaFoldDB" id="A0A1M6GME3"/>
<dbReference type="Proteomes" id="UP000184536">
    <property type="component" value="Unassembled WGS sequence"/>
</dbReference>